<dbReference type="PANTHER" id="PTHR19879:SF1">
    <property type="entry name" value="CANNONBALL-RELATED"/>
    <property type="match status" value="1"/>
</dbReference>
<dbReference type="GO" id="GO:0005669">
    <property type="term" value="C:transcription factor TFIID complex"/>
    <property type="evidence" value="ECO:0007669"/>
    <property type="project" value="TreeGrafter"/>
</dbReference>
<dbReference type="PROSITE" id="PS00678">
    <property type="entry name" value="WD_REPEATS_1"/>
    <property type="match status" value="1"/>
</dbReference>
<dbReference type="InterPro" id="IPR024977">
    <property type="entry name" value="Apc4-like_WD40_dom"/>
</dbReference>
<feature type="domain" description="Anaphase-promoting complex subunit 4-like WD40" evidence="4">
    <location>
        <begin position="250"/>
        <end position="299"/>
    </location>
</feature>
<dbReference type="OrthoDB" id="10266330at2759"/>
<dbReference type="Gene3D" id="2.130.10.10">
    <property type="entry name" value="YVTN repeat-like/Quinoprotein amine dehydrogenase"/>
    <property type="match status" value="2"/>
</dbReference>
<dbReference type="SMART" id="SM00320">
    <property type="entry name" value="WD40"/>
    <property type="match status" value="6"/>
</dbReference>
<dbReference type="CDD" id="cd00200">
    <property type="entry name" value="WD40"/>
    <property type="match status" value="1"/>
</dbReference>
<dbReference type="GO" id="GO:0016251">
    <property type="term" value="F:RNA polymerase II general transcription initiation factor activity"/>
    <property type="evidence" value="ECO:0007669"/>
    <property type="project" value="TreeGrafter"/>
</dbReference>
<reference evidence="5 6" key="1">
    <citation type="journal article" date="2014" name="Genome Biol. Evol.">
        <title>The genome of the myxosporean Thelohanellus kitauei shows adaptations to nutrient acquisition within its fish host.</title>
        <authorList>
            <person name="Yang Y."/>
            <person name="Xiong J."/>
            <person name="Zhou Z."/>
            <person name="Huo F."/>
            <person name="Miao W."/>
            <person name="Ran C."/>
            <person name="Liu Y."/>
            <person name="Zhang J."/>
            <person name="Feng J."/>
            <person name="Wang M."/>
            <person name="Wang M."/>
            <person name="Wang L."/>
            <person name="Yao B."/>
        </authorList>
    </citation>
    <scope>NUCLEOTIDE SEQUENCE [LARGE SCALE GENOMIC DNA]</scope>
    <source>
        <strain evidence="5">Wuqing</strain>
    </source>
</reference>
<keyword evidence="5" id="KW-0648">Protein biosynthesis</keyword>
<dbReference type="PROSITE" id="PS50294">
    <property type="entry name" value="WD_REPEATS_REGION"/>
    <property type="match status" value="5"/>
</dbReference>
<dbReference type="Pfam" id="PF12894">
    <property type="entry name" value="ANAPC4_WD40"/>
    <property type="match status" value="1"/>
</dbReference>
<dbReference type="InterPro" id="IPR001680">
    <property type="entry name" value="WD40_rpt"/>
</dbReference>
<feature type="repeat" description="WD" evidence="3">
    <location>
        <begin position="288"/>
        <end position="329"/>
    </location>
</feature>
<evidence type="ECO:0000313" key="5">
    <source>
        <dbReference type="EMBL" id="KII63214.1"/>
    </source>
</evidence>
<protein>
    <submittedName>
        <fullName evidence="5">Transcription initiation factor TFIID subunit 5</fullName>
    </submittedName>
</protein>
<dbReference type="InterPro" id="IPR019775">
    <property type="entry name" value="WD40_repeat_CS"/>
</dbReference>
<comment type="caution">
    <text evidence="5">The sequence shown here is derived from an EMBL/GenBank/DDBJ whole genome shotgun (WGS) entry which is preliminary data.</text>
</comment>
<evidence type="ECO:0000256" key="3">
    <source>
        <dbReference type="PROSITE-ProRule" id="PRU00221"/>
    </source>
</evidence>
<dbReference type="SUPFAM" id="SSF50978">
    <property type="entry name" value="WD40 repeat-like"/>
    <property type="match status" value="1"/>
</dbReference>
<dbReference type="InterPro" id="IPR036322">
    <property type="entry name" value="WD40_repeat_dom_sf"/>
</dbReference>
<keyword evidence="5" id="KW-0396">Initiation factor</keyword>
<evidence type="ECO:0000256" key="2">
    <source>
        <dbReference type="ARBA" id="ARBA00022737"/>
    </source>
</evidence>
<dbReference type="GO" id="GO:0006367">
    <property type="term" value="P:transcription initiation at RNA polymerase II promoter"/>
    <property type="evidence" value="ECO:0007669"/>
    <property type="project" value="TreeGrafter"/>
</dbReference>
<dbReference type="OMA" id="EFHPNCN"/>
<dbReference type="GO" id="GO:0003743">
    <property type="term" value="F:translation initiation factor activity"/>
    <property type="evidence" value="ECO:0007669"/>
    <property type="project" value="UniProtKB-KW"/>
</dbReference>
<dbReference type="EMBL" id="JWZT01004760">
    <property type="protein sequence ID" value="KII63214.1"/>
    <property type="molecule type" value="Genomic_DNA"/>
</dbReference>
<evidence type="ECO:0000256" key="1">
    <source>
        <dbReference type="ARBA" id="ARBA00022574"/>
    </source>
</evidence>
<gene>
    <name evidence="5" type="ORF">RF11_07895</name>
</gene>
<feature type="repeat" description="WD" evidence="3">
    <location>
        <begin position="162"/>
        <end position="203"/>
    </location>
</feature>
<dbReference type="InterPro" id="IPR015943">
    <property type="entry name" value="WD40/YVTN_repeat-like_dom_sf"/>
</dbReference>
<dbReference type="Proteomes" id="UP000031668">
    <property type="component" value="Unassembled WGS sequence"/>
</dbReference>
<evidence type="ECO:0000259" key="4">
    <source>
        <dbReference type="Pfam" id="PF12894"/>
    </source>
</evidence>
<evidence type="ECO:0000313" key="6">
    <source>
        <dbReference type="Proteomes" id="UP000031668"/>
    </source>
</evidence>
<dbReference type="PROSITE" id="PS50082">
    <property type="entry name" value="WD_REPEATS_2"/>
    <property type="match status" value="5"/>
</dbReference>
<feature type="repeat" description="WD" evidence="3">
    <location>
        <begin position="204"/>
        <end position="245"/>
    </location>
</feature>
<dbReference type="Pfam" id="PF00400">
    <property type="entry name" value="WD40"/>
    <property type="match status" value="4"/>
</dbReference>
<keyword evidence="1 3" id="KW-0853">WD repeat</keyword>
<dbReference type="PANTHER" id="PTHR19879">
    <property type="entry name" value="TRANSCRIPTION INITIATION FACTOR TFIID"/>
    <property type="match status" value="1"/>
</dbReference>
<feature type="repeat" description="WD" evidence="3">
    <location>
        <begin position="120"/>
        <end position="161"/>
    </location>
</feature>
<keyword evidence="6" id="KW-1185">Reference proteome</keyword>
<organism evidence="5 6">
    <name type="scientific">Thelohanellus kitauei</name>
    <name type="common">Myxosporean</name>
    <dbReference type="NCBI Taxonomy" id="669202"/>
    <lineage>
        <taxon>Eukaryota</taxon>
        <taxon>Metazoa</taxon>
        <taxon>Cnidaria</taxon>
        <taxon>Myxozoa</taxon>
        <taxon>Myxosporea</taxon>
        <taxon>Bivalvulida</taxon>
        <taxon>Platysporina</taxon>
        <taxon>Myxobolidae</taxon>
        <taxon>Thelohanellus</taxon>
    </lineage>
</organism>
<name>A0A0C2MFS3_THEKT</name>
<proteinExistence type="predicted"/>
<dbReference type="InterPro" id="IPR020472">
    <property type="entry name" value="WD40_PAC1"/>
</dbReference>
<keyword evidence="2" id="KW-0677">Repeat</keyword>
<dbReference type="AlphaFoldDB" id="A0A0C2MFS3"/>
<sequence>MMCPDPNRIPYPVFSEFENSFSLTQMSEAQNAERLANKLPSACIYTFLNSRNKVNNAVFTPDSSILAAGLADSTIKVWSLTYSKIKQLKQVEELQKIDKFAYEFHEKILTEKNATFNYVLSGHSGPVFGLSLGAFNNTLLSSGIDSEIRLWNLTTRSCMCVFKSHSSTVWDIDFCPKANYFVSAGRDQSALLWNVQRSGPLRVFVGHYSDVYCCLFHPNSNYLATGSVDRTVRIWDTLSGSCVRLFTGFKAEIRSLCFSPDGRFLIVGDQGGSVYLHDISDGQRLCAFSPHNGAVTSIRISRDFEVMATGGLDSCVKIYNLRNSMLSYIDSQVKESIDRVQTPTATYFTKKTPIYSLNFNLKNVLTCCGEFRPK</sequence>
<accession>A0A0C2MFS3</accession>
<dbReference type="PRINTS" id="PR00320">
    <property type="entry name" value="GPROTEINBRPT"/>
</dbReference>
<feature type="repeat" description="WD" evidence="3">
    <location>
        <begin position="47"/>
        <end position="88"/>
    </location>
</feature>